<gene>
    <name evidence="2" type="ORF">PIIN_02072</name>
</gene>
<reference evidence="2 3" key="1">
    <citation type="journal article" date="2011" name="PLoS Pathog.">
        <title>Endophytic Life Strategies Decoded by Genome and Transcriptome Analyses of the Mutualistic Root Symbiont Piriformospora indica.</title>
        <authorList>
            <person name="Zuccaro A."/>
            <person name="Lahrmann U."/>
            <person name="Guldener U."/>
            <person name="Langen G."/>
            <person name="Pfiffi S."/>
            <person name="Biedenkopf D."/>
            <person name="Wong P."/>
            <person name="Samans B."/>
            <person name="Grimm C."/>
            <person name="Basiewicz M."/>
            <person name="Murat C."/>
            <person name="Martin F."/>
            <person name="Kogel K.H."/>
        </authorList>
    </citation>
    <scope>NUCLEOTIDE SEQUENCE [LARGE SCALE GENOMIC DNA]</scope>
    <source>
        <strain evidence="2 3">DSM 11827</strain>
    </source>
</reference>
<keyword evidence="3" id="KW-1185">Reference proteome</keyword>
<name>G4TA98_SERID</name>
<dbReference type="InterPro" id="IPR057402">
    <property type="entry name" value="AIM3_BBC1_C"/>
</dbReference>
<evidence type="ECO:0000259" key="1">
    <source>
        <dbReference type="Pfam" id="PF25459"/>
    </source>
</evidence>
<dbReference type="STRING" id="1109443.G4TA98"/>
<organism evidence="2 3">
    <name type="scientific">Serendipita indica (strain DSM 11827)</name>
    <name type="common">Root endophyte fungus</name>
    <name type="synonym">Piriformospora indica</name>
    <dbReference type="NCBI Taxonomy" id="1109443"/>
    <lineage>
        <taxon>Eukaryota</taxon>
        <taxon>Fungi</taxon>
        <taxon>Dikarya</taxon>
        <taxon>Basidiomycota</taxon>
        <taxon>Agaricomycotina</taxon>
        <taxon>Agaricomycetes</taxon>
        <taxon>Sebacinales</taxon>
        <taxon>Serendipitaceae</taxon>
        <taxon>Serendipita</taxon>
    </lineage>
</organism>
<dbReference type="OrthoDB" id="3357271at2759"/>
<evidence type="ECO:0000313" key="2">
    <source>
        <dbReference type="EMBL" id="CCA68206.1"/>
    </source>
</evidence>
<dbReference type="Pfam" id="PF25459">
    <property type="entry name" value="AIM3_BBC1_C"/>
    <property type="match status" value="1"/>
</dbReference>
<accession>G4TA98</accession>
<sequence>MPEPVNFSADLRSGAQASLPGNIPPVMSSVGHCHGHLLYEGYIDERSGRVWGATRGGEIAIRDGDIIQWCDAQFETRDTDEYGGGNVTILNVGESGFTSMVLSAEEFPVALPSDEHTLPPTRLPNLEIAIQSASNREPPRKRLVDFGSMRNGRVWIYRCVGWDYVVNPSE</sequence>
<protein>
    <recommendedName>
        <fullName evidence="1">BBC1/AIM3 cysteine proteinase-fold domain-containing protein</fullName>
    </recommendedName>
</protein>
<dbReference type="AlphaFoldDB" id="G4TA98"/>
<proteinExistence type="predicted"/>
<dbReference type="Proteomes" id="UP000007148">
    <property type="component" value="Unassembled WGS sequence"/>
</dbReference>
<evidence type="ECO:0000313" key="3">
    <source>
        <dbReference type="Proteomes" id="UP000007148"/>
    </source>
</evidence>
<feature type="domain" description="BBC1/AIM3 cysteine proteinase-fold" evidence="1">
    <location>
        <begin position="19"/>
        <end position="165"/>
    </location>
</feature>
<dbReference type="HOGENOM" id="CLU_1571248_0_0_1"/>
<comment type="caution">
    <text evidence="2">The sequence shown here is derived from an EMBL/GenBank/DDBJ whole genome shotgun (WGS) entry which is preliminary data.</text>
</comment>
<dbReference type="EMBL" id="CAFZ01000028">
    <property type="protein sequence ID" value="CCA68206.1"/>
    <property type="molecule type" value="Genomic_DNA"/>
</dbReference>
<dbReference type="InParanoid" id="G4TA98"/>